<evidence type="ECO:0000259" key="7">
    <source>
        <dbReference type="Pfam" id="PF02770"/>
    </source>
</evidence>
<evidence type="ECO:0000256" key="5">
    <source>
        <dbReference type="ARBA" id="ARBA00023002"/>
    </source>
</evidence>
<keyword evidence="5" id="KW-0560">Oxidoreductase</keyword>
<name>A0A643FM62_9BURK</name>
<dbReference type="InterPro" id="IPR009100">
    <property type="entry name" value="AcylCoA_DH/oxidase_NM_dom_sf"/>
</dbReference>
<dbReference type="InterPro" id="IPR006091">
    <property type="entry name" value="Acyl-CoA_Oxase/DH_mid-dom"/>
</dbReference>
<gene>
    <name evidence="9" type="ORF">F7R26_025445</name>
</gene>
<comment type="similarity">
    <text evidence="2">Belongs to the acyl-CoA dehydrogenase family.</text>
</comment>
<dbReference type="GeneID" id="98404289"/>
<evidence type="ECO:0000256" key="4">
    <source>
        <dbReference type="ARBA" id="ARBA00022827"/>
    </source>
</evidence>
<dbReference type="GO" id="GO:0033539">
    <property type="term" value="P:fatty acid beta-oxidation using acyl-CoA dehydrogenase"/>
    <property type="evidence" value="ECO:0007669"/>
    <property type="project" value="TreeGrafter"/>
</dbReference>
<sequence length="386" mass="42219">MLYTEDHRNIMDSIRRFVSAEIDPHVDEWEAAEIFPAHALFKQMGELGFLGITKPVEYGGLGLDFSYAVAAAEALGYVHAQGIGMAVGVQTDMATPALTAFGSDALKREFLAPAIAGEAVAAIGVSEAGAGSDVASLKTRARRDGDDYVISGSKMWITNGTQADWICLLCNTSDGPVHKNKSLIIVPLKQGGKRTPGVEVQKIKKFGMWCSDTAQIFFDEVRVPARNRIGEEGMGFIYQMKQFQEERLNGAARRLACNALIEETAGYLRERIAFGKPLLDNQFIQFKLAELKTEMEALRALVYMATRTYIDGGDVVELASMAKLKAGRLSREVADWCMQFQGGMGYTWDNHASRAYRDFRLGSIGGGADEVMLTVIAKQMGLMAKG</sequence>
<comment type="cofactor">
    <cofactor evidence="1">
        <name>FAD</name>
        <dbReference type="ChEBI" id="CHEBI:57692"/>
    </cofactor>
</comment>
<dbReference type="InterPro" id="IPR013786">
    <property type="entry name" value="AcylCoA_DH/ox_N"/>
</dbReference>
<dbReference type="Gene3D" id="2.40.110.10">
    <property type="entry name" value="Butyryl-CoA Dehydrogenase, subunit A, domain 2"/>
    <property type="match status" value="1"/>
</dbReference>
<dbReference type="Proteomes" id="UP000397656">
    <property type="component" value="Chromosome 2"/>
</dbReference>
<evidence type="ECO:0000256" key="2">
    <source>
        <dbReference type="ARBA" id="ARBA00009347"/>
    </source>
</evidence>
<evidence type="ECO:0000259" key="6">
    <source>
        <dbReference type="Pfam" id="PF00441"/>
    </source>
</evidence>
<dbReference type="Pfam" id="PF02771">
    <property type="entry name" value="Acyl-CoA_dh_N"/>
    <property type="match status" value="1"/>
</dbReference>
<dbReference type="GO" id="GO:0003995">
    <property type="term" value="F:acyl-CoA dehydrogenase activity"/>
    <property type="evidence" value="ECO:0007669"/>
    <property type="project" value="InterPro"/>
</dbReference>
<dbReference type="GO" id="GO:0050660">
    <property type="term" value="F:flavin adenine dinucleotide binding"/>
    <property type="evidence" value="ECO:0007669"/>
    <property type="project" value="InterPro"/>
</dbReference>
<keyword evidence="3" id="KW-0285">Flavoprotein</keyword>
<dbReference type="Pfam" id="PF02770">
    <property type="entry name" value="Acyl-CoA_dh_M"/>
    <property type="match status" value="1"/>
</dbReference>
<evidence type="ECO:0000259" key="8">
    <source>
        <dbReference type="Pfam" id="PF02771"/>
    </source>
</evidence>
<evidence type="ECO:0000313" key="10">
    <source>
        <dbReference type="Proteomes" id="UP000397656"/>
    </source>
</evidence>
<organism evidence="9 10">
    <name type="scientific">Cupriavidus basilensis</name>
    <dbReference type="NCBI Taxonomy" id="68895"/>
    <lineage>
        <taxon>Bacteria</taxon>
        <taxon>Pseudomonadati</taxon>
        <taxon>Pseudomonadota</taxon>
        <taxon>Betaproteobacteria</taxon>
        <taxon>Burkholderiales</taxon>
        <taxon>Burkholderiaceae</taxon>
        <taxon>Cupriavidus</taxon>
    </lineage>
</organism>
<dbReference type="InterPro" id="IPR009075">
    <property type="entry name" value="AcylCo_DH/oxidase_C"/>
</dbReference>
<proteinExistence type="inferred from homology"/>
<reference evidence="9 10" key="1">
    <citation type="submission" date="2020-10" db="EMBL/GenBank/DDBJ databases">
        <title>Complete genome sequence of Cupriavidus basilensis CCUG 49340T.</title>
        <authorList>
            <person name="Salva-Serra F."/>
            <person name="Donoso R.A."/>
            <person name="Cho K.H."/>
            <person name="Yoo J.A."/>
            <person name="Lee K."/>
            <person name="Yoon S.-H."/>
            <person name="Perez-Pantoja D."/>
            <person name="Moore E.R.B."/>
        </authorList>
    </citation>
    <scope>NUCLEOTIDE SEQUENCE [LARGE SCALE GENOMIC DNA]</scope>
    <source>
        <strain evidence="10">CCUG 49340</strain>
    </source>
</reference>
<evidence type="ECO:0000313" key="9">
    <source>
        <dbReference type="EMBL" id="QOT80761.1"/>
    </source>
</evidence>
<dbReference type="PIRSF" id="PIRSF016578">
    <property type="entry name" value="HsaA"/>
    <property type="match status" value="1"/>
</dbReference>
<evidence type="ECO:0000256" key="3">
    <source>
        <dbReference type="ARBA" id="ARBA00022630"/>
    </source>
</evidence>
<keyword evidence="4" id="KW-0274">FAD</keyword>
<dbReference type="PANTHER" id="PTHR48083">
    <property type="entry name" value="MEDIUM-CHAIN SPECIFIC ACYL-COA DEHYDROGENASE, MITOCHONDRIAL-RELATED"/>
    <property type="match status" value="1"/>
</dbReference>
<dbReference type="AlphaFoldDB" id="A0A643FM62"/>
<accession>A0A643FM62</accession>
<dbReference type="FunFam" id="2.40.110.10:FF:000002">
    <property type="entry name" value="Acyl-CoA dehydrogenase fadE12"/>
    <property type="match status" value="1"/>
</dbReference>
<dbReference type="InterPro" id="IPR036250">
    <property type="entry name" value="AcylCo_DH-like_C"/>
</dbReference>
<dbReference type="GO" id="GO:0005737">
    <property type="term" value="C:cytoplasm"/>
    <property type="evidence" value="ECO:0007669"/>
    <property type="project" value="TreeGrafter"/>
</dbReference>
<dbReference type="InterPro" id="IPR006089">
    <property type="entry name" value="Acyl-CoA_DH_CS"/>
</dbReference>
<dbReference type="PROSITE" id="PS00072">
    <property type="entry name" value="ACYL_COA_DH_1"/>
    <property type="match status" value="1"/>
</dbReference>
<feature type="domain" description="Acyl-CoA oxidase/dehydrogenase middle" evidence="7">
    <location>
        <begin position="122"/>
        <end position="221"/>
    </location>
</feature>
<evidence type="ECO:0000256" key="1">
    <source>
        <dbReference type="ARBA" id="ARBA00001974"/>
    </source>
</evidence>
<dbReference type="InterPro" id="IPR037069">
    <property type="entry name" value="AcylCoA_DH/ox_N_sf"/>
</dbReference>
<dbReference type="PANTHER" id="PTHR48083:SF6">
    <property type="entry name" value="ACYL-COA DEHYDROGENASE 6"/>
    <property type="match status" value="1"/>
</dbReference>
<dbReference type="PROSITE" id="PS00073">
    <property type="entry name" value="ACYL_COA_DH_2"/>
    <property type="match status" value="1"/>
</dbReference>
<dbReference type="Gene3D" id="1.10.540.10">
    <property type="entry name" value="Acyl-CoA dehydrogenase/oxidase, N-terminal domain"/>
    <property type="match status" value="1"/>
</dbReference>
<dbReference type="Pfam" id="PF00441">
    <property type="entry name" value="Acyl-CoA_dh_1"/>
    <property type="match status" value="1"/>
</dbReference>
<dbReference type="SUPFAM" id="SSF47203">
    <property type="entry name" value="Acyl-CoA dehydrogenase C-terminal domain-like"/>
    <property type="match status" value="1"/>
</dbReference>
<dbReference type="InterPro" id="IPR050741">
    <property type="entry name" value="Acyl-CoA_dehydrogenase"/>
</dbReference>
<dbReference type="RefSeq" id="WP_150993145.1">
    <property type="nucleotide sequence ID" value="NZ_CP062804.1"/>
</dbReference>
<dbReference type="InterPro" id="IPR046373">
    <property type="entry name" value="Acyl-CoA_Oxase/DH_mid-dom_sf"/>
</dbReference>
<dbReference type="SUPFAM" id="SSF56645">
    <property type="entry name" value="Acyl-CoA dehydrogenase NM domain-like"/>
    <property type="match status" value="1"/>
</dbReference>
<dbReference type="EMBL" id="CP062804">
    <property type="protein sequence ID" value="QOT80761.1"/>
    <property type="molecule type" value="Genomic_DNA"/>
</dbReference>
<feature type="domain" description="Acyl-CoA dehydrogenase/oxidase C-terminal" evidence="6">
    <location>
        <begin position="233"/>
        <end position="380"/>
    </location>
</feature>
<feature type="domain" description="Acyl-CoA dehydrogenase/oxidase N-terminal" evidence="8">
    <location>
        <begin position="4"/>
        <end position="118"/>
    </location>
</feature>
<protein>
    <submittedName>
        <fullName evidence="9">Acyl-CoA dehydrogenase family protein</fullName>
    </submittedName>
</protein>
<dbReference type="Gene3D" id="1.20.140.10">
    <property type="entry name" value="Butyryl-CoA Dehydrogenase, subunit A, domain 3"/>
    <property type="match status" value="1"/>
</dbReference>